<dbReference type="AlphaFoldDB" id="A0A1I4EWA1"/>
<keyword evidence="2" id="KW-1185">Reference proteome</keyword>
<accession>A0A1I4EWA1</accession>
<gene>
    <name evidence="1" type="ORF">SAMN04488036_10529</name>
</gene>
<proteinExistence type="predicted"/>
<protein>
    <submittedName>
        <fullName evidence="1">Uncharacterized protein</fullName>
    </submittedName>
</protein>
<dbReference type="PROSITE" id="PS51257">
    <property type="entry name" value="PROKAR_LIPOPROTEIN"/>
    <property type="match status" value="1"/>
</dbReference>
<name>A0A1I4EWA1_9RHOB</name>
<dbReference type="EMBL" id="FOSZ01000005">
    <property type="protein sequence ID" value="SFL09954.1"/>
    <property type="molecule type" value="Genomic_DNA"/>
</dbReference>
<dbReference type="STRING" id="1280847.SAMN04488036_10529"/>
<reference evidence="2" key="1">
    <citation type="submission" date="2016-10" db="EMBL/GenBank/DDBJ databases">
        <authorList>
            <person name="Varghese N."/>
            <person name="Submissions S."/>
        </authorList>
    </citation>
    <scope>NUCLEOTIDE SEQUENCE [LARGE SCALE GENOMIC DNA]</scope>
    <source>
        <strain evidence="2">DSM 28453</strain>
    </source>
</reference>
<organism evidence="1 2">
    <name type="scientific">Shimia haliotis</name>
    <dbReference type="NCBI Taxonomy" id="1280847"/>
    <lineage>
        <taxon>Bacteria</taxon>
        <taxon>Pseudomonadati</taxon>
        <taxon>Pseudomonadota</taxon>
        <taxon>Alphaproteobacteria</taxon>
        <taxon>Rhodobacterales</taxon>
        <taxon>Roseobacteraceae</taxon>
    </lineage>
</organism>
<sequence length="80" mass="8659">MVSLTRSAILGATALALTACGQFPEVVGEVDDNLTRAAYPKILPNTEALVAETPRLHSGSDEALEARERRLRKRAEALQK</sequence>
<evidence type="ECO:0000313" key="2">
    <source>
        <dbReference type="Proteomes" id="UP000198851"/>
    </source>
</evidence>
<evidence type="ECO:0000313" key="1">
    <source>
        <dbReference type="EMBL" id="SFL09954.1"/>
    </source>
</evidence>
<dbReference type="Proteomes" id="UP000198851">
    <property type="component" value="Unassembled WGS sequence"/>
</dbReference>